<evidence type="ECO:0000256" key="6">
    <source>
        <dbReference type="ARBA" id="ARBA00023136"/>
    </source>
</evidence>
<dbReference type="PANTHER" id="PTHR24249">
    <property type="entry name" value="HISTAMINE RECEPTOR-RELATED G-PROTEIN COUPLED RECEPTOR"/>
    <property type="match status" value="1"/>
</dbReference>
<feature type="transmembrane region" description="Helical" evidence="9">
    <location>
        <begin position="201"/>
        <end position="221"/>
    </location>
</feature>
<proteinExistence type="predicted"/>
<dbReference type="Gene3D" id="1.20.1070.10">
    <property type="entry name" value="Rhodopsin 7-helix transmembrane proteins"/>
    <property type="match status" value="1"/>
</dbReference>
<keyword evidence="8" id="KW-0807">Transducer</keyword>
<reference evidence="11" key="1">
    <citation type="journal article" date="2023" name="G3 (Bethesda)">
        <title>A reference genome for the long-term kleptoplast-retaining sea slug Elysia crispata morphotype clarki.</title>
        <authorList>
            <person name="Eastman K.E."/>
            <person name="Pendleton A.L."/>
            <person name="Shaikh M.A."/>
            <person name="Suttiyut T."/>
            <person name="Ogas R."/>
            <person name="Tomko P."/>
            <person name="Gavelis G."/>
            <person name="Widhalm J.R."/>
            <person name="Wisecaver J.H."/>
        </authorList>
    </citation>
    <scope>NUCLEOTIDE SEQUENCE</scope>
    <source>
        <strain evidence="11">ECLA1</strain>
    </source>
</reference>
<evidence type="ECO:0000256" key="4">
    <source>
        <dbReference type="ARBA" id="ARBA00022989"/>
    </source>
</evidence>
<evidence type="ECO:0000256" key="3">
    <source>
        <dbReference type="ARBA" id="ARBA00022692"/>
    </source>
</evidence>
<dbReference type="GO" id="GO:0004930">
    <property type="term" value="F:G protein-coupled receptor activity"/>
    <property type="evidence" value="ECO:0007669"/>
    <property type="project" value="UniProtKB-KW"/>
</dbReference>
<evidence type="ECO:0000256" key="1">
    <source>
        <dbReference type="ARBA" id="ARBA00004651"/>
    </source>
</evidence>
<evidence type="ECO:0000256" key="8">
    <source>
        <dbReference type="ARBA" id="ARBA00023224"/>
    </source>
</evidence>
<evidence type="ECO:0000256" key="9">
    <source>
        <dbReference type="SAM" id="Phobius"/>
    </source>
</evidence>
<evidence type="ECO:0000256" key="7">
    <source>
        <dbReference type="ARBA" id="ARBA00023170"/>
    </source>
</evidence>
<dbReference type="PROSITE" id="PS50262">
    <property type="entry name" value="G_PROTEIN_RECEP_F1_2"/>
    <property type="match status" value="1"/>
</dbReference>
<feature type="transmembrane region" description="Helical" evidence="9">
    <location>
        <begin position="62"/>
        <end position="86"/>
    </location>
</feature>
<dbReference type="InterPro" id="IPR000276">
    <property type="entry name" value="GPCR_Rhodpsn"/>
</dbReference>
<keyword evidence="3 9" id="KW-0812">Transmembrane</keyword>
<dbReference type="InterPro" id="IPR017452">
    <property type="entry name" value="GPCR_Rhodpsn_7TM"/>
</dbReference>
<keyword evidence="6 9" id="KW-0472">Membrane</keyword>
<sequence>MDNSTTGFTAQGLISDKTLTYLTVLFRLVLNPGTAVLGLCANVINVVVFYKMGLTDGVTQNFFILSISDGCLATTSLIVSVSYILYTKVYVGVGGPEYTAQVVYNASILVGFFPHSVSMITTIVIAVVRCLCVAIPLRVKILVTARRQLAVILGLSSCAAGFIIYAFSPSRAVLVENPLTNTPLVLLVDLKWLQITIYSNVTSYIGFITVIICVIILTISLNRSSNFRGKSNLTSAPAGEQTKDRGREARVIKTVVFVSIVFILCNLPGIAITLIGLLVKEFSSVGIYRNGNLLSLIILELFTVINATGNVFIYYFFNTRYRITFYAVFGKKSK</sequence>
<protein>
    <recommendedName>
        <fullName evidence="10">G-protein coupled receptors family 1 profile domain-containing protein</fullName>
    </recommendedName>
</protein>
<organism evidence="11 12">
    <name type="scientific">Elysia crispata</name>
    <name type="common">lettuce slug</name>
    <dbReference type="NCBI Taxonomy" id="231223"/>
    <lineage>
        <taxon>Eukaryota</taxon>
        <taxon>Metazoa</taxon>
        <taxon>Spiralia</taxon>
        <taxon>Lophotrochozoa</taxon>
        <taxon>Mollusca</taxon>
        <taxon>Gastropoda</taxon>
        <taxon>Heterobranchia</taxon>
        <taxon>Euthyneura</taxon>
        <taxon>Panpulmonata</taxon>
        <taxon>Sacoglossa</taxon>
        <taxon>Placobranchoidea</taxon>
        <taxon>Plakobranchidae</taxon>
        <taxon>Elysia</taxon>
    </lineage>
</organism>
<gene>
    <name evidence="11" type="ORF">RRG08_050182</name>
</gene>
<feature type="transmembrane region" description="Helical" evidence="9">
    <location>
        <begin position="29"/>
        <end position="50"/>
    </location>
</feature>
<dbReference type="SUPFAM" id="SSF81321">
    <property type="entry name" value="Family A G protein-coupled receptor-like"/>
    <property type="match status" value="1"/>
</dbReference>
<dbReference type="EMBL" id="JAWDGP010004497">
    <property type="protein sequence ID" value="KAK3763818.1"/>
    <property type="molecule type" value="Genomic_DNA"/>
</dbReference>
<dbReference type="GO" id="GO:0005886">
    <property type="term" value="C:plasma membrane"/>
    <property type="evidence" value="ECO:0007669"/>
    <property type="project" value="UniProtKB-SubCell"/>
</dbReference>
<comment type="subcellular location">
    <subcellularLocation>
        <location evidence="1">Cell membrane</location>
        <topology evidence="1">Multi-pass membrane protein</topology>
    </subcellularLocation>
</comment>
<evidence type="ECO:0000256" key="2">
    <source>
        <dbReference type="ARBA" id="ARBA00022475"/>
    </source>
</evidence>
<evidence type="ECO:0000259" key="10">
    <source>
        <dbReference type="PROSITE" id="PS50262"/>
    </source>
</evidence>
<feature type="transmembrane region" description="Helical" evidence="9">
    <location>
        <begin position="106"/>
        <end position="137"/>
    </location>
</feature>
<keyword evidence="7" id="KW-0675">Receptor</keyword>
<accession>A0AAE0Z6T4</accession>
<feature type="transmembrane region" description="Helical" evidence="9">
    <location>
        <begin position="255"/>
        <end position="279"/>
    </location>
</feature>
<dbReference type="Proteomes" id="UP001283361">
    <property type="component" value="Unassembled WGS sequence"/>
</dbReference>
<feature type="transmembrane region" description="Helical" evidence="9">
    <location>
        <begin position="149"/>
        <end position="168"/>
    </location>
</feature>
<name>A0AAE0Z6T4_9GAST</name>
<evidence type="ECO:0000256" key="5">
    <source>
        <dbReference type="ARBA" id="ARBA00023040"/>
    </source>
</evidence>
<feature type="transmembrane region" description="Helical" evidence="9">
    <location>
        <begin position="291"/>
        <end position="317"/>
    </location>
</feature>
<dbReference type="Pfam" id="PF00001">
    <property type="entry name" value="7tm_1"/>
    <property type="match status" value="1"/>
</dbReference>
<evidence type="ECO:0000313" key="12">
    <source>
        <dbReference type="Proteomes" id="UP001283361"/>
    </source>
</evidence>
<dbReference type="InterPro" id="IPR050569">
    <property type="entry name" value="TAAR"/>
</dbReference>
<dbReference type="AlphaFoldDB" id="A0AAE0Z6T4"/>
<comment type="caution">
    <text evidence="11">The sequence shown here is derived from an EMBL/GenBank/DDBJ whole genome shotgun (WGS) entry which is preliminary data.</text>
</comment>
<keyword evidence="2" id="KW-1003">Cell membrane</keyword>
<keyword evidence="4 9" id="KW-1133">Transmembrane helix</keyword>
<keyword evidence="12" id="KW-1185">Reference proteome</keyword>
<feature type="domain" description="G-protein coupled receptors family 1 profile" evidence="10">
    <location>
        <begin position="41"/>
        <end position="314"/>
    </location>
</feature>
<evidence type="ECO:0000313" key="11">
    <source>
        <dbReference type="EMBL" id="KAK3763818.1"/>
    </source>
</evidence>
<keyword evidence="5" id="KW-0297">G-protein coupled receptor</keyword>